<dbReference type="EMBL" id="JANBPG010002230">
    <property type="protein sequence ID" value="KAJ1886560.1"/>
    <property type="molecule type" value="Genomic_DNA"/>
</dbReference>
<name>A0ACC1I537_9FUNG</name>
<reference evidence="1" key="1">
    <citation type="submission" date="2022-07" db="EMBL/GenBank/DDBJ databases">
        <title>Phylogenomic reconstructions and comparative analyses of Kickxellomycotina fungi.</title>
        <authorList>
            <person name="Reynolds N.K."/>
            <person name="Stajich J.E."/>
            <person name="Barry K."/>
            <person name="Grigoriev I.V."/>
            <person name="Crous P."/>
            <person name="Smith M.E."/>
        </authorList>
    </citation>
    <scope>NUCLEOTIDE SEQUENCE</scope>
    <source>
        <strain evidence="1">Benny 63K</strain>
    </source>
</reference>
<feature type="non-terminal residue" evidence="1">
    <location>
        <position position="189"/>
    </location>
</feature>
<evidence type="ECO:0000313" key="2">
    <source>
        <dbReference type="Proteomes" id="UP001150581"/>
    </source>
</evidence>
<gene>
    <name evidence="1" type="ORF">LPJ66_009571</name>
</gene>
<sequence length="189" mass="21255">MITPRFSVRQDETRVYVTIHAPHVRAQTIEFDVDEDQFKFFASPYYLRLTFPGKVIEDEAATASLDAANGDILVSLSKQTPGEEFINLDLLTSLLATRRERESEQTESDGRAGRPGIEEIGGTISAEDQEAILNDEEFEWEIPQSLANPDIDTLLMGSAKYGFNEQYIGFLEHVHSTANEINEVEDPEN</sequence>
<keyword evidence="2" id="KW-1185">Reference proteome</keyword>
<evidence type="ECO:0000313" key="1">
    <source>
        <dbReference type="EMBL" id="KAJ1886560.1"/>
    </source>
</evidence>
<accession>A0ACC1I537</accession>
<dbReference type="Proteomes" id="UP001150581">
    <property type="component" value="Unassembled WGS sequence"/>
</dbReference>
<proteinExistence type="predicted"/>
<comment type="caution">
    <text evidence="1">The sequence shown here is derived from an EMBL/GenBank/DDBJ whole genome shotgun (WGS) entry which is preliminary data.</text>
</comment>
<organism evidence="1 2">
    <name type="scientific">Kickxella alabastrina</name>
    <dbReference type="NCBI Taxonomy" id="61397"/>
    <lineage>
        <taxon>Eukaryota</taxon>
        <taxon>Fungi</taxon>
        <taxon>Fungi incertae sedis</taxon>
        <taxon>Zoopagomycota</taxon>
        <taxon>Kickxellomycotina</taxon>
        <taxon>Kickxellomycetes</taxon>
        <taxon>Kickxellales</taxon>
        <taxon>Kickxellaceae</taxon>
        <taxon>Kickxella</taxon>
    </lineage>
</organism>
<protein>
    <submittedName>
        <fullName evidence="1">Uncharacterized protein</fullName>
    </submittedName>
</protein>